<proteinExistence type="inferred from homology"/>
<dbReference type="PROSITE" id="PS00141">
    <property type="entry name" value="ASP_PROTEASE"/>
    <property type="match status" value="2"/>
</dbReference>
<evidence type="ECO:0000313" key="4">
    <source>
        <dbReference type="Proteomes" id="UP001652624"/>
    </source>
</evidence>
<keyword evidence="4" id="KW-1185">Reference proteome</keyword>
<dbReference type="InterPro" id="IPR033121">
    <property type="entry name" value="PEPTIDASE_A1"/>
</dbReference>
<dbReference type="Proteomes" id="UP001652624">
    <property type="component" value="Chromosome 17"/>
</dbReference>
<dbReference type="InterPro" id="IPR021109">
    <property type="entry name" value="Peptidase_aspartic_dom_sf"/>
</dbReference>
<evidence type="ECO:0000256" key="2">
    <source>
        <dbReference type="RuleBase" id="RU000454"/>
    </source>
</evidence>
<protein>
    <submittedName>
        <fullName evidence="5">Pregnancy-associated glycoprotein-like</fullName>
    </submittedName>
</protein>
<keyword evidence="2" id="KW-0378">Hydrolase</keyword>
<dbReference type="InterPro" id="IPR001461">
    <property type="entry name" value="Aspartic_peptidase_A1"/>
</dbReference>
<dbReference type="PRINTS" id="PR00792">
    <property type="entry name" value="PEPSIN"/>
</dbReference>
<reference evidence="5" key="1">
    <citation type="submission" date="2025-08" db="UniProtKB">
        <authorList>
            <consortium name="RefSeq"/>
        </authorList>
    </citation>
    <scope>IDENTIFICATION</scope>
</reference>
<evidence type="ECO:0000313" key="5">
    <source>
        <dbReference type="RefSeq" id="XP_060031732.1"/>
    </source>
</evidence>
<evidence type="ECO:0000256" key="1">
    <source>
        <dbReference type="ARBA" id="ARBA00007447"/>
    </source>
</evidence>
<organism evidence="4 5">
    <name type="scientific">Erinaceus europaeus</name>
    <name type="common">Western European hedgehog</name>
    <dbReference type="NCBI Taxonomy" id="9365"/>
    <lineage>
        <taxon>Eukaryota</taxon>
        <taxon>Metazoa</taxon>
        <taxon>Chordata</taxon>
        <taxon>Craniata</taxon>
        <taxon>Vertebrata</taxon>
        <taxon>Euteleostomi</taxon>
        <taxon>Mammalia</taxon>
        <taxon>Eutheria</taxon>
        <taxon>Laurasiatheria</taxon>
        <taxon>Eulipotyphla</taxon>
        <taxon>Erinaceidae</taxon>
        <taxon>Erinaceinae</taxon>
        <taxon>Erinaceus</taxon>
    </lineage>
</organism>
<comment type="similarity">
    <text evidence="1 2">Belongs to the peptidase A1 family.</text>
</comment>
<dbReference type="RefSeq" id="XP_060031732.1">
    <property type="nucleotide sequence ID" value="XM_060175749.1"/>
</dbReference>
<feature type="domain" description="Peptidase A1" evidence="3">
    <location>
        <begin position="56"/>
        <end position="367"/>
    </location>
</feature>
<dbReference type="SUPFAM" id="SSF50630">
    <property type="entry name" value="Acid proteases"/>
    <property type="match status" value="1"/>
</dbReference>
<dbReference type="PANTHER" id="PTHR47966">
    <property type="entry name" value="BETA-SITE APP-CLEAVING ENZYME, ISOFORM A-RELATED"/>
    <property type="match status" value="1"/>
</dbReference>
<feature type="non-terminal residue" evidence="5">
    <location>
        <position position="1"/>
    </location>
</feature>
<keyword evidence="2" id="KW-0645">Protease</keyword>
<sequence>LRRVRSMRENPLLRDLQREFMNENPPTEAARIFYSNEENNAQRLSFPLRNCLNMIYVGTIGIGTPPQNFSVAFDTGSTDLWVPSIYCPSPACVNHRRFNPRLSSSFLNSSRTMKLVYSTGRMSGIVGYDNVQIGNLVAMSQAFGLSTLEPGTEFNRAPFDGILGLAYPSLATEGTTPFFDTLWQQDLISENVFAFYLSRGMKEGSTVMFGGVDHSYYTGELHWIPVTRRQFWQISMDSVSMNGKVVACHGGCQAMLDTGTSLLFGPQRDIRNIHSILQAQQISAHRVTIPCDNKNIMPDLVFTINRVNYSVPASAYLRPGNRWNSCISNLDWMELAWYQKEPWNLGDVFLRLYFSVFDRGNNRVGLATAV</sequence>
<name>A0ABM3W5K4_ERIEU</name>
<dbReference type="GeneID" id="103116486"/>
<evidence type="ECO:0000259" key="3">
    <source>
        <dbReference type="PROSITE" id="PS51767"/>
    </source>
</evidence>
<dbReference type="PANTHER" id="PTHR47966:SF49">
    <property type="entry name" value="PEPSIN A-5"/>
    <property type="match status" value="1"/>
</dbReference>
<gene>
    <name evidence="5" type="primary">LOC103116486</name>
</gene>
<dbReference type="Gene3D" id="2.40.70.10">
    <property type="entry name" value="Acid Proteases"/>
    <property type="match status" value="2"/>
</dbReference>
<dbReference type="PROSITE" id="PS51767">
    <property type="entry name" value="PEPTIDASE_A1"/>
    <property type="match status" value="1"/>
</dbReference>
<dbReference type="InterPro" id="IPR001969">
    <property type="entry name" value="Aspartic_peptidase_AS"/>
</dbReference>
<keyword evidence="2" id="KW-0064">Aspartyl protease</keyword>
<accession>A0ABM3W5K4</accession>
<dbReference type="Pfam" id="PF00026">
    <property type="entry name" value="Asp"/>
    <property type="match status" value="1"/>
</dbReference>